<accession>A0ABD3AIW7</accession>
<sequence>MSMGGGVEGKRNIKLYCPSVSKIVELVAWDNQRLDLGSIARAFGLEPNSIKLNDHFISRGIDLIACSVTWKSILSFFSARGLSTGATYSDALIVDGKLSKLGSKRRHDPSDLAIGSLITKQHGIGGPNENPQLGQTDLITNKRFKDGSAGSLNRIDQITGSNWFSLKRKLLSGDTNPLKRTRVSETKSGIQERNDDPSKTFVSRQFSCSIVNDNMKRMREDDLVVAAPCKRLK</sequence>
<dbReference type="AlphaFoldDB" id="A0ABD3AIW7"/>
<evidence type="ECO:0000313" key="1">
    <source>
        <dbReference type="EMBL" id="KAL3531100.1"/>
    </source>
</evidence>
<dbReference type="PANTHER" id="PTHR39104">
    <property type="entry name" value="AMINO ACID-LIGASE"/>
    <property type="match status" value="1"/>
</dbReference>
<protein>
    <submittedName>
        <fullName evidence="1">Uncharacterized protein</fullName>
    </submittedName>
</protein>
<dbReference type="EMBL" id="JBJUIK010000004">
    <property type="protein sequence ID" value="KAL3531100.1"/>
    <property type="molecule type" value="Genomic_DNA"/>
</dbReference>
<dbReference type="Proteomes" id="UP001630127">
    <property type="component" value="Unassembled WGS sequence"/>
</dbReference>
<dbReference type="PANTHER" id="PTHR39104:SF1">
    <property type="entry name" value="AMINO ACID-LIGASE"/>
    <property type="match status" value="1"/>
</dbReference>
<keyword evidence="2" id="KW-1185">Reference proteome</keyword>
<gene>
    <name evidence="1" type="ORF">ACH5RR_010422</name>
</gene>
<comment type="caution">
    <text evidence="1">The sequence shown here is derived from an EMBL/GenBank/DDBJ whole genome shotgun (WGS) entry which is preliminary data.</text>
</comment>
<proteinExistence type="predicted"/>
<name>A0ABD3AIW7_9GENT</name>
<evidence type="ECO:0000313" key="2">
    <source>
        <dbReference type="Proteomes" id="UP001630127"/>
    </source>
</evidence>
<reference evidence="1 2" key="1">
    <citation type="submission" date="2024-11" db="EMBL/GenBank/DDBJ databases">
        <title>A near-complete genome assembly of Cinchona calisaya.</title>
        <authorList>
            <person name="Lian D.C."/>
            <person name="Zhao X.W."/>
            <person name="Wei L."/>
        </authorList>
    </citation>
    <scope>NUCLEOTIDE SEQUENCE [LARGE SCALE GENOMIC DNA]</scope>
    <source>
        <tissue evidence="1">Nenye</tissue>
    </source>
</reference>
<organism evidence="1 2">
    <name type="scientific">Cinchona calisaya</name>
    <dbReference type="NCBI Taxonomy" id="153742"/>
    <lineage>
        <taxon>Eukaryota</taxon>
        <taxon>Viridiplantae</taxon>
        <taxon>Streptophyta</taxon>
        <taxon>Embryophyta</taxon>
        <taxon>Tracheophyta</taxon>
        <taxon>Spermatophyta</taxon>
        <taxon>Magnoliopsida</taxon>
        <taxon>eudicotyledons</taxon>
        <taxon>Gunneridae</taxon>
        <taxon>Pentapetalae</taxon>
        <taxon>asterids</taxon>
        <taxon>lamiids</taxon>
        <taxon>Gentianales</taxon>
        <taxon>Rubiaceae</taxon>
        <taxon>Cinchonoideae</taxon>
        <taxon>Cinchoneae</taxon>
        <taxon>Cinchona</taxon>
    </lineage>
</organism>